<sequence length="60" mass="6881">MADQKKVELPLPEGSIHLESNFDTSITESIIRAKRRLTGFFTSPRPNYRTKETIDDLTTN</sequence>
<gene>
    <name evidence="1" type="ORF">RUM44_013485</name>
</gene>
<dbReference type="EMBL" id="JAWJWF010000001">
    <property type="protein sequence ID" value="KAK6641770.1"/>
    <property type="molecule type" value="Genomic_DNA"/>
</dbReference>
<comment type="caution">
    <text evidence="1">The sequence shown here is derived from an EMBL/GenBank/DDBJ whole genome shotgun (WGS) entry which is preliminary data.</text>
</comment>
<reference evidence="1 2" key="1">
    <citation type="submission" date="2023-09" db="EMBL/GenBank/DDBJ databases">
        <title>Genomes of two closely related lineages of the louse Polyplax serrata with different host specificities.</title>
        <authorList>
            <person name="Martinu J."/>
            <person name="Tarabai H."/>
            <person name="Stefka J."/>
            <person name="Hypsa V."/>
        </authorList>
    </citation>
    <scope>NUCLEOTIDE SEQUENCE [LARGE SCALE GENOMIC DNA]</scope>
    <source>
        <strain evidence="1">98ZLc_SE</strain>
    </source>
</reference>
<evidence type="ECO:0000313" key="1">
    <source>
        <dbReference type="EMBL" id="KAK6641770.1"/>
    </source>
</evidence>
<name>A0ABR1BGH8_POLSC</name>
<accession>A0ABR1BGH8</accession>
<dbReference type="Proteomes" id="UP001359485">
    <property type="component" value="Unassembled WGS sequence"/>
</dbReference>
<protein>
    <submittedName>
        <fullName evidence="1">Uncharacterized protein</fullName>
    </submittedName>
</protein>
<evidence type="ECO:0000313" key="2">
    <source>
        <dbReference type="Proteomes" id="UP001359485"/>
    </source>
</evidence>
<organism evidence="1 2">
    <name type="scientific">Polyplax serrata</name>
    <name type="common">Common mouse louse</name>
    <dbReference type="NCBI Taxonomy" id="468196"/>
    <lineage>
        <taxon>Eukaryota</taxon>
        <taxon>Metazoa</taxon>
        <taxon>Ecdysozoa</taxon>
        <taxon>Arthropoda</taxon>
        <taxon>Hexapoda</taxon>
        <taxon>Insecta</taxon>
        <taxon>Pterygota</taxon>
        <taxon>Neoptera</taxon>
        <taxon>Paraneoptera</taxon>
        <taxon>Psocodea</taxon>
        <taxon>Troctomorpha</taxon>
        <taxon>Phthiraptera</taxon>
        <taxon>Anoplura</taxon>
        <taxon>Polyplacidae</taxon>
        <taxon>Polyplax</taxon>
    </lineage>
</organism>
<proteinExistence type="predicted"/>
<keyword evidence="2" id="KW-1185">Reference proteome</keyword>